<dbReference type="InterPro" id="IPR036034">
    <property type="entry name" value="PDZ_sf"/>
</dbReference>
<dbReference type="SMART" id="SM00228">
    <property type="entry name" value="PDZ"/>
    <property type="match status" value="2"/>
</dbReference>
<keyword evidence="3" id="KW-1185">Reference proteome</keyword>
<feature type="domain" description="PDZ" evidence="1">
    <location>
        <begin position="207"/>
        <end position="275"/>
    </location>
</feature>
<sequence length="276" mass="30096">MGNACDSGTSDQQFETLSAVMVSDNVADKELKPQSPEELMEMAYGAKLLATDQDQAELTPADREVAPEVFEQLAPEDGVETPPWASEQVPSVRITFLEPMTGEGGKEVTIAFRQKPLGIHLSDNPVLPVITEVGEGYEAESFGVEKGWRIKAVNGTSVMDLKTDEILHMLADSCRLLQSSSSKPPYMSLSFKELHQQVEFDFTFYRSPLGLHFAEFKGSAIVTRVDGGYEGALLGVKEAMQVTSINGANVAGLKYSEVLQLIKDSSQKLTFAGKRP</sequence>
<dbReference type="InterPro" id="IPR001478">
    <property type="entry name" value="PDZ"/>
</dbReference>
<gene>
    <name evidence="2" type="ORF">PGLA1383_LOCUS26817</name>
</gene>
<name>A0A813F6W4_POLGL</name>
<feature type="domain" description="PDZ" evidence="1">
    <location>
        <begin position="115"/>
        <end position="182"/>
    </location>
</feature>
<reference evidence="2" key="1">
    <citation type="submission" date="2021-02" db="EMBL/GenBank/DDBJ databases">
        <authorList>
            <person name="Dougan E. K."/>
            <person name="Rhodes N."/>
            <person name="Thang M."/>
            <person name="Chan C."/>
        </authorList>
    </citation>
    <scope>NUCLEOTIDE SEQUENCE</scope>
</reference>
<comment type="caution">
    <text evidence="2">The sequence shown here is derived from an EMBL/GenBank/DDBJ whole genome shotgun (WGS) entry which is preliminary data.</text>
</comment>
<evidence type="ECO:0000313" key="3">
    <source>
        <dbReference type="Proteomes" id="UP000654075"/>
    </source>
</evidence>
<protein>
    <recommendedName>
        <fullName evidence="1">PDZ domain-containing protein</fullName>
    </recommendedName>
</protein>
<dbReference type="Gene3D" id="2.30.42.10">
    <property type="match status" value="2"/>
</dbReference>
<dbReference type="EMBL" id="CAJNNV010024221">
    <property type="protein sequence ID" value="CAE8608990.1"/>
    <property type="molecule type" value="Genomic_DNA"/>
</dbReference>
<accession>A0A813F6W4</accession>
<evidence type="ECO:0000259" key="1">
    <source>
        <dbReference type="SMART" id="SM00228"/>
    </source>
</evidence>
<dbReference type="SUPFAM" id="SSF50156">
    <property type="entry name" value="PDZ domain-like"/>
    <property type="match status" value="2"/>
</dbReference>
<proteinExistence type="predicted"/>
<dbReference type="AlphaFoldDB" id="A0A813F6W4"/>
<organism evidence="2 3">
    <name type="scientific">Polarella glacialis</name>
    <name type="common">Dinoflagellate</name>
    <dbReference type="NCBI Taxonomy" id="89957"/>
    <lineage>
        <taxon>Eukaryota</taxon>
        <taxon>Sar</taxon>
        <taxon>Alveolata</taxon>
        <taxon>Dinophyceae</taxon>
        <taxon>Suessiales</taxon>
        <taxon>Suessiaceae</taxon>
        <taxon>Polarella</taxon>
    </lineage>
</organism>
<evidence type="ECO:0000313" key="2">
    <source>
        <dbReference type="EMBL" id="CAE8608990.1"/>
    </source>
</evidence>
<dbReference type="Proteomes" id="UP000654075">
    <property type="component" value="Unassembled WGS sequence"/>
</dbReference>